<feature type="compositionally biased region" description="Basic and acidic residues" evidence="3">
    <location>
        <begin position="7451"/>
        <end position="7461"/>
    </location>
</feature>
<feature type="transmembrane region" description="Helical" evidence="4">
    <location>
        <begin position="7250"/>
        <end position="7269"/>
    </location>
</feature>
<feature type="domain" description="Cadherin" evidence="7">
    <location>
        <begin position="329"/>
        <end position="462"/>
    </location>
</feature>
<feature type="domain" description="Cadherin" evidence="7">
    <location>
        <begin position="3308"/>
        <end position="3416"/>
    </location>
</feature>
<feature type="domain" description="Cadherin" evidence="7">
    <location>
        <begin position="3644"/>
        <end position="3735"/>
    </location>
</feature>
<feature type="domain" description="F5/8 type C" evidence="6">
    <location>
        <begin position="112"/>
        <end position="273"/>
    </location>
</feature>
<feature type="domain" description="Cadherin" evidence="7">
    <location>
        <begin position="2651"/>
        <end position="2753"/>
    </location>
</feature>
<dbReference type="Pfam" id="PF01833">
    <property type="entry name" value="TIG"/>
    <property type="match status" value="1"/>
</dbReference>
<feature type="domain" description="Cadherin" evidence="7">
    <location>
        <begin position="470"/>
        <end position="566"/>
    </location>
</feature>
<feature type="domain" description="Cadherin" evidence="7">
    <location>
        <begin position="563"/>
        <end position="663"/>
    </location>
</feature>
<feature type="domain" description="Cadherin" evidence="7">
    <location>
        <begin position="1364"/>
        <end position="1469"/>
    </location>
</feature>
<feature type="domain" description="Cadherin" evidence="7">
    <location>
        <begin position="5056"/>
        <end position="5159"/>
    </location>
</feature>
<feature type="domain" description="Cadherin" evidence="7">
    <location>
        <begin position="2221"/>
        <end position="2321"/>
    </location>
</feature>
<feature type="domain" description="Cadherin" evidence="7">
    <location>
        <begin position="1892"/>
        <end position="1997"/>
    </location>
</feature>
<dbReference type="InterPro" id="IPR040853">
    <property type="entry name" value="RapA2_cadherin-like"/>
</dbReference>
<feature type="transmembrane region" description="Helical" evidence="4">
    <location>
        <begin position="6939"/>
        <end position="6962"/>
    </location>
</feature>
<dbReference type="GO" id="GO:0005509">
    <property type="term" value="F:calcium ion binding"/>
    <property type="evidence" value="ECO:0007669"/>
    <property type="project" value="InterPro"/>
</dbReference>
<keyword evidence="1 4" id="KW-0812">Transmembrane</keyword>
<dbReference type="InterPro" id="IPR015919">
    <property type="entry name" value="Cadherin-like_sf"/>
</dbReference>
<feature type="domain" description="Cadherin" evidence="7">
    <location>
        <begin position="4722"/>
        <end position="4828"/>
    </location>
</feature>
<dbReference type="Pfam" id="PF00028">
    <property type="entry name" value="Cadherin"/>
    <property type="match status" value="10"/>
</dbReference>
<feature type="domain" description="Cadherin" evidence="7">
    <location>
        <begin position="961"/>
        <end position="1070"/>
    </location>
</feature>
<feature type="domain" description="Cadherin" evidence="7">
    <location>
        <begin position="4286"/>
        <end position="4394"/>
    </location>
</feature>
<feature type="transmembrane region" description="Helical" evidence="4">
    <location>
        <begin position="7130"/>
        <end position="7146"/>
    </location>
</feature>
<feature type="domain" description="Cadherin" evidence="7">
    <location>
        <begin position="1789"/>
        <end position="1893"/>
    </location>
</feature>
<feature type="domain" description="Cadherin" evidence="7">
    <location>
        <begin position="3550"/>
        <end position="3636"/>
    </location>
</feature>
<dbReference type="GO" id="GO:0007156">
    <property type="term" value="P:homophilic cell adhesion via plasma membrane adhesion molecules"/>
    <property type="evidence" value="ECO:0007669"/>
    <property type="project" value="InterPro"/>
</dbReference>
<dbReference type="GO" id="GO:0005886">
    <property type="term" value="C:plasma membrane"/>
    <property type="evidence" value="ECO:0007669"/>
    <property type="project" value="UniProtKB-SubCell"/>
</dbReference>
<feature type="domain" description="Cadherin" evidence="7">
    <location>
        <begin position="746"/>
        <end position="846"/>
    </location>
</feature>
<dbReference type="PROSITE" id="PS50022">
    <property type="entry name" value="FA58C_3"/>
    <property type="match status" value="1"/>
</dbReference>
<feature type="signal peptide" evidence="5">
    <location>
        <begin position="1"/>
        <end position="21"/>
    </location>
</feature>
<feature type="domain" description="Cadherin" evidence="7">
    <location>
        <begin position="1256"/>
        <end position="1357"/>
    </location>
</feature>
<sequence length="7461" mass="804518">MFTGWISRFHFFSGAISLAEVQELTSYSVPSFYVVANSGVTQKEGSEYCASQGLRLCDLMDVESVCIDPHYSPATFPTASQGSIRVPPCSNSAMKAELNAGNAQLACCSQYSDSKLIGNLTRPILRTDALTASSFLYNSKTHGYGHEGLSVLRSDNVDGSWCPRSDSSSEWVQISFPKATIVSRIEVNRGVDYNGNMGYLKTFQVAWRRSRTEEFSTLTDSSDSATNFMALDGSANNLATANVVIPNVNAKEIRIVPTSWIGSSCLRLELYGLDSDFQVPGPLTASDEDTGQSIRYHLRESDRPSGVQIDPKSGLLSVRRRWIDFEMQQSLRFTAEVFDDFGLSDSVTAAIDAIDANDAPSSTSTTYALAENPAKGSLIGKFVAESIESTEKLDVQIIDSDCPFAVDRLSNKLVVQNSTTFDFETNPVIRCVLMVTDDALLPRSIYTTVSIQLNDVNEVPAILTGQRGFIRENAAKGEFVMTIQAIDFDTYPTWSSLRFNLLNTSIFTVNSLTGDITVLTPGVLDFESNSELTIQVQVTDGGFLTAQDTVYVSVLNEEEIPQVPVSYNLIVLENGAFPRSLLLVNATDPDRISQEKLAFSLVENVEEFAIDGITGELILLKPLDFEFIHSKNLTINVAKRETALNVNSTVHIVVADVNEPPELITGISVDTAAQENTIDGLPIGLFSVEPGSGLVSVAHPELLNFETVELHQAWINVCVADNGIPPLSSIGHLVVQILDVNEVPTSVSILNVVVPENATIGTVILAWSVEEQDLGQLLTYQVMNGAYAGMISFRDNSSPDVTLEASLNYESLSQYEILLRSCDPYTMCTSTLLRIAVEDCNEPPSFFPNSNANLEFAVASHATTGTVIGVLQAVDPDFGDVLSFSLVSSASIPTANVKDGAGVFSVNPQSGELTVASSQSIQQLQTGYSFMLTSRVADLKGLAVTTIIIVDVVANNAPPVCQTGLSVYMDENAPVGTLIGLPLSSYMTDADVGTAFMFSLQHPFLSVNPSSGQLFVTTGTNLDFESSTLNTTTANVVVMDDGAYHNGLGTLATSCIVSVAATDINEAPQTTNLSLSITEGTNSNPSRVLPTEMFTFPILSPQDDYVIAKKTTGGYAVNSSRKTLPMGYDSFSRSAVGVVLRFGGVQLPEVIDHLSQAQLRFTVPSGKVGPFSIQIRVLNESSLSWGSNQPLENFGIPAFVSWTVEKELSSTTIWSPSVTSLFVEVMPDILRSNNVALLITGGGIGEVSAFDRSAATAAVLEVTVAQVSRVSVTGGVVPYADPDALDSVQFAIVKGNPHNPVFFVDKDNGEITANVDLLDYEMQNDYELLISVTDRLSAAAFSTIKVSIVDANEPPVVNERVCYVAENTPAGSPICAISASDPDSSELATGKLVYYLAQTTYEDTTFQIDPISGMLLVANSTLLNFEERQKLVVTVCARDGGNPSLSGCGYSTVYVTDSNDAPTIISPQVCEMDEYLYDFTDEQLERLVGMVVCNLTVLDEDYSGSINASWKNHVWQIVEADSGCPFILSSHGQIVVSNPRFVNYEQQKSWPLLVQAKDLGGLSSTPQQIEIIIHDINEKPQIDATTFFIDENSRAGTLATGSIMVFDPDVRSDGQPDTVIVSLVGQIDTFNVVNNKILLEYGILDYETKSSYAISVVATDESGAKNNVQNINIVINNVNEVPVIEPMQVSILENQPATTKFLPAVKANDPDGDSVSFSLVSETPSGGGTRAPTAFGIDALTGILFQQVDQLDYEKAYEYALVVKARDSAGLFSTAVIAVTITDVNEAPSIRAQIISIREDASVGASVGQAFAIISSDPDMKNGLEVLTFTLTKASQSPFSIDSKSGQVITSARLDFETKSLYNLRVRVVDLNGLSDEADFVVTIIDVNEPPVIGPFTISVPENTLPGSVLGDPIVAIDPDAGSSLEYDLSGTSDIVTACIRVNSTTGQLALKTDCSLDYESSTGNTLSVVVRASDGEFTVSTKGTVYITDVNEAPVLVASEATLMKENSLDETVVTLIMVQDPDINEFHQFWICEQSNSNTFRIQATGVNTAAIIVKDSTVLNFEKNPWLWVDVCVKDKGNLTARSRYAINLVNVFEPSYFVQESIQFTVEESISAGSNIGSPLSRAVVDEENFNAVIGCSIQMSIMNSTCGRRASFSLDSCGQITLSTGELDYETMPTCVIYVLLPVTNIYNANTSSLPLADTIAVILTVTDVNEPPMFQQKLYQFGLAESTTEGTVVGVLAATDIDAGDVLSFQLLNAEAGYEGAFKVSASGEISLATSLDFETKQSYQLSAHVLDRQGAYADSSVIISITDSNEPPVFQAYYYSFTIVENSPVQAVVGDVNAIDSDTYQNKTIIYSIISGNDLGAFAILSLAGDGKIVVSSQLALDYERQESFTLVVEATDSIQGGLRSFASVSVNIKDVNEAPQAYPVTVYIPEDAVIATAVCSSAALNETLTGKLFASDPDTTDTLTFAITDSTDTFDIDPTSGAVISKRLLNFESKSYYSISITATDRSNLSAMAMVEIVVLDRNDAPIITSTAFTLAENQRRGSVIGVVQITDEDYAQQHFFTFVGTTLVLNDNSTEMRSGNDVVSIGLSSGSIQVVNESVFDYEAVRQVVMLVTVSDDGNPIRQTTGSLTLDLTNENEQCAFAEAVLTLSMPENVVGTAGQVLAVDPDEKTSLSWGYLSYYMIDDVISSNAVSLSHTGQVLVKTPLDFETQRKIAFKVAAVDGGGLVCSGSVQLLVQDSNEPPVIQSGHYWVPESVDGNLDWVRADDGSHARISFWDPENDSVTLSQNSSDYFSISEEGLIALVKPVDYEAKSSYDLLAIGTDAYGLQTSAIVRIDLVDVSEPPIFAPQPTLTIAEDASRGAVVGAVGAAYDPDEYDVVSYQLVAATDRNGQSVDIFMMHSCDGELRMSKSDALDYETNDRFVLTVSATDRAGLQAYSGPLIVEVSDVNEAPQCRDGTLSILENTTTNERFGPIEWSDPDSPSKNNITVFEVISETDEIGHGTFEIQQSNDQYWIALQDSGSLDYESVNIYTVRIRIGDSFDSRHDPSAATVVSSLSATCTVTIHVADVNEPPIVASVIKRKIEENSPLYAHVGLPIEANDLDAQDILHFSIVTDQDGPVPFTIDYNTGQLHVSGDLDYETQVLYTIDVAVEDSALNSVTTLVEVSVLDINERPQLSRNCLVRENGVIENRYEGNKDVCLEANEDIEVGSLLRYFEALDPDSNQRLFYAVSEVSNPFVRVVQNDDRSCELIYNRAIFDYEIARMHQVQLTVTDTGKGFLSDTVMVFIFIVDVNEPPIILQASTLNLVIAENFLSGQLLGQLRGIDPEGDAFVFSLKDSSPIPTAIEIREDGKVLTTGTSVDFEALANMNSVWVEPVLTIRGTVTSLDAVSTSFSFIISVEDVPEPPSFGSEQYALAAHELASAGTLVGALQATDPDLNDTQQFTWDATDAATRAASTVFGINAKSGMISLLKKGVLDSETTPTYKLKALVTDSTGLTDSSTVVITIVNDNEPPICPSLQCWVLENSAVVFKGLPGTQGLCKVEVQDLDIGQKHIFQLLSTSDSRIFWIDYATGVVLFTSGQQIYANFEVQNIYHLRYQANDIPDTGLSLSCSNEIVISVVDVNEAPTILGKQPLAVAEMSAVGTIVGAVDGIDEDEGDVLTFNLQDSYSPFTLASDTGVLKVANASMINFESSPTMYVSVAVTDREGLQAVATIIVTVINVNDPPVLQSSNFTANEYASSKNGDASGARNLELLGSIRCFDEDSSDELHFSLLNDTSAFVIEAKSGMLYAETRYLDFETTRAYDLAIQCSDGQATAVSTFWVFVTNINEAPIVTGQVFRVDENTPMGTSIDFITVSDVERDDENFLTLVNAATGSTTVVSRLQDKTPVFSDSSDVEWLNIPEILQNAFIVTTPLSVPLSNATLNLASTGDIFVLIEDDSDAVPDWISQNAFVKWKVQTITAQSSTSATSYDIYIREKSGGDFVVPDTTAFNMLCVFGAYPSRLGYSIRGPRSDWFDVATSGELVLATATLDYDTIAAVDQPLQISVNVVDSQGLMGEATLSIYVDNVNEAPVITSCCFEITENPAIGTMIGELTGSDPDASDQIVFELAFPSTDISLTSSGNLSVRNSSLFDFERNSLVTVRVRATDRGGLFHEREIQIKVLDVNEPPVFQQSSFSFGVPENSASGLNFGTSIRAIDPDRGQTETLRYELVNKNAGGLPFRLESCSGQLAVQWDKLDYEGTNQYSFGVRVIDSGYPVALEAQVQVVVDILNVNEAPQFAESGSLVILENAPTGTLIGQIIASDPDQASVLTLRTNASDYLTVTNSGELYAAVSFDFETMPRLYVSITVEDNGVYCDPTLDVSNCEPISTIANVVVLVRNVNEPPSLTAGTFAIQENLSPGSLVGKPIQVVDVDGTVGNSSGFSIERSLSSGNESEFTIRGDGQLLTLVTVDFESKAEYKLVVAYYDGEFTAFLDITVSVLDENEPPSIVGGITGSVQENMAAGTTVLVAQFSDPDQSSTNVFTLMDSYAPFKIDQLSGEVRTTRALDYEKDPTTFNLNIRVCDAIQTTLCGSGFVTVNVDDVPEVPSMDDITCTQVENTATVLAEQGTAACTFIASDPDKASCSFYSIVESNSQYQLVHDTIVNGLALTKTLNPTLCTSGRVGLASKTSSLPDYELLSQHVVTVRVSDETVKMTGFSVDSRVIVNVVNANDCPTLAPLSFTVRERSEAGTQIGYPLPGKDQDVADTLTYSILKTNATSGLIGIDAMTGQLTVARTPSGTDLVYPAQYVVTVSVTDSSVSRCSTSSVFKVLTTKSNFAPVWHSTLPASFDIYENSAAGTQAGALLSSLVEDPDNDVIQFTLQSKTDTFCADTFRLGLTSGAIILREGSVLNFEQRRTYVCTVAACDPVQMCSTKDVTVQVMNVNEAPVFSDQLYTFVVQENQAPNSALPRCLTATDPDEGDGYALTYTTSCTNVTDCSFFLMKVEKDCSQERCARIIVKPSLNYEARRRYSFSLIAQDPGKLTAVTTIVIEVEDVNEVHSFVGFVTSKSVIENTAIGSVILRINTKDPDIYSDPFRTIQYALSAVSPPGLNVFRIDSTTGDVIVNDLIDYETVQAYTLTIEARDSSGTNALVITKDLAVTVKNAEDTTVESFELVVDKSRTLDTIGGEKFTLTGSNIGFKQRADGSVVIKQLIVQYGAYGATSLYTATNCSLVNGNTGVECTSAPGVGGNLYWNITLVMSVPNIGDTTFQASSSVPLASYGSPVIDSVGCNTAFPTNGSSVDNIFIYGQNLGSTQLISSDAQPVVLYGSDFKAQNFRGQASATFVTGCHYAAPIITAVTTSNGMQTSGSATVQVNGSGFGCQGCANITVWYTNSLHSFELNDCKVVVDHVQLACLSLPGAGAEFQWQVSVDNQLSALTNTISTSYDLPEILEVMGFKDAPTAGGTVFQIRGQNFGPDTAIFVDPVLEYSFDNATILQAVQCKRKYTDPKNHNLIQCESVAGSGSFHSWRVTIEGQTSLWTTQNTSYAGPIVNKVFRPDGEAEIRTSGAQQVVITGKNFGIMNESVINRVTYGINGDEFTAMNCSIVIDHERILCTTAPGVGNRLAWIVTIDGLTSATPTISYAKPFITSLDGEGVVNALVRGGQRVIIRGGNFGPSDVAIDMISYGSSGRDYQVTEVIEHNDSTIVCTTEPGVGANLSWIVSVGDQESSLSTATSSYAPPVVTSFYPSVALTDGSTQITIIGENLGANVTFAASRMILSPPQASLSTHRIPTINFGDFGDTNTSEYVVVRIPVGYGSGGSLQLLVGTSSVQKSALLAISYGSPLVDSVYTDEGPSECLPSCIQLTITGTNFYTTGRVLISKYPITSSNLEAASYESSVEFSSWSHDTIIIPNYVGKLGYVTIVIGREKILSNSAPFSWDDPSILDWYTYSSTCGVLDCSTSYRLDGDTKLFQTEPIGTTGYLNYLSATNGGATLSLYAKYVGRNPRISIGASTCSNVVVTTPVIPSSVVLSGAISGVSSIRLISCTVPSGQGGMLTLIVTRGTTLSSPRYFSYIPPSVDWAGSSATLSPTTGKVVNLTGSNFGTNPIVSMTSSSNASVLLNITAFDHSHATVTIPAGEGQNYILKLVAGNQEKSTTFSYNPPVISSIEVVDATTAGGSTMTIRGESFGTSTLSKEHTVLIGDAFSCIIDSIDHELILCTTSEGQGSGHDVVVTVSGQANADRARKFSYDAPVIYNISRSDGPTSGYTCSCTDPDQPCATIEAPVRCQYLESSSTSSSLDTYCVQTILNGVSQKVTVTAVEDVYSSNKPVYISDEETELQLVYTGGFWQLLQNDESLYRASTSTVSPPPTGWLDVTVNPPADVSTMKVYPGTCSKAASRACPTGTQLCERVSVTLVGKNFGVRSLDWYLELASSDGMTEAVNVTNDDIVYFSHSNIKFNLPHGQGISRIVNLTVSELQLVNKSIEFGYQTPELIGYETSTSNLSTCGGYTITLYGKNFGSAQAKVLIGGRDARVDGQSSHPKACGSDTCAFSSSGPCIDIDTLVCYPSLYVVTPSFSFLDICDDTKGTQMMCEAADPAPDLAENFTSHSDFVIETTVPAGYGADLEVYVIVDDQSSNALTFSYNQPVVTAQMPNQPDANGANAITIKGTDFGCFPNDAIAISFISTDTVQPISRKLGTARSISELSTVFGDKAYRQLAETTSPAKATNTSENSTGTIVWTSSSELVWYPPKTKAGITSITLSVGGNVMSASSQTQLKFQCSPGYYRTSTEFCDECPEGATCAGGDEMPLAKPGYWREGEVVLACDPMYACLGANKCAEGYTDIRCGECETNYHKLNSECNSCPDNKWGSIAIVVICLGVASIVSYLLTRKGVSLGLLSIGIDYFQTLSIFGNARISWPSSLINLFSTLSAFNLNLELIAPECFSFQVSYENKWFIIELFPLVVGATSLGIFAALYAYKRFIKRRRTRLTSHLPQLFGSTLVMMYYLFLYLTRTTLDVFNCVGTIPSDGKLYMVAIYAQCFEPSGIHMQLFPYAVLAFVVYSLGYPLFVLLTLSRNRALVMEDQLLRAMQRGTSRRTNPNCWVFRKKFSKLYYQFKPDFWYWMVLIILRKFLLAGIGLLFRQDPVFQLATATFVLFVNYALQVRCRPYMSAYETQRVLADYAKRVLLETRRAKAKGEAFIQPAHLRLEMHSSTVTAWKSGHGDHGGSGVAGSSAPPMSGLRGANEAILASQEPQNLVGYLWDHNTVEACLLFSASLVLLAGVMFESGRLGSNETGFSSASAQMLAIATTILVVVSCVYFALVLITELVVALRPDYYKRITRVQKVFSSPRRHLKDDADADDEMVATMTQNPLHFNRALAGARGRAMRARERDALAALQNIQRRGSDPRRNSPQRQSEEGAPSEEDTVPRRRRSQRRRGTSATAEARSKRDEHLMGELTSAIEETDDVSRQRRATDD</sequence>
<dbReference type="InterPro" id="IPR000421">
    <property type="entry name" value="FA58C"/>
</dbReference>
<dbReference type="Pfam" id="PF17803">
    <property type="entry name" value="Cadherin_4"/>
    <property type="match status" value="1"/>
</dbReference>
<dbReference type="PROSITE" id="PS50268">
    <property type="entry name" value="CADHERIN_2"/>
    <property type="match status" value="40"/>
</dbReference>
<dbReference type="PRINTS" id="PR00205">
    <property type="entry name" value="CADHERIN"/>
</dbReference>
<feature type="domain" description="Cadherin" evidence="7">
    <location>
        <begin position="2535"/>
        <end position="2662"/>
    </location>
</feature>
<dbReference type="Gene3D" id="2.60.40.10">
    <property type="entry name" value="Immunoglobulins"/>
    <property type="match status" value="2"/>
</dbReference>
<dbReference type="Gene3D" id="2.60.120.260">
    <property type="entry name" value="Galactose-binding domain-like"/>
    <property type="match status" value="1"/>
</dbReference>
<feature type="transmembrane region" description="Helical" evidence="4">
    <location>
        <begin position="6853"/>
        <end position="6873"/>
    </location>
</feature>
<feature type="domain" description="Cadherin" evidence="7">
    <location>
        <begin position="2428"/>
        <end position="2536"/>
    </location>
</feature>
<feature type="domain" description="Cadherin" evidence="7">
    <location>
        <begin position="850"/>
        <end position="960"/>
    </location>
</feature>
<feature type="domain" description="Cadherin" evidence="7">
    <location>
        <begin position="4615"/>
        <end position="4727"/>
    </location>
</feature>
<protein>
    <recommendedName>
        <fullName evidence="10">Staphylococcus aureus surface protein A</fullName>
    </recommendedName>
</protein>
<feature type="domain" description="Cadherin" evidence="7">
    <location>
        <begin position="2102"/>
        <end position="2220"/>
    </location>
</feature>
<dbReference type="Pfam" id="PF00754">
    <property type="entry name" value="F5_F8_type_C"/>
    <property type="match status" value="1"/>
</dbReference>
<feature type="domain" description="Cadherin" evidence="7">
    <location>
        <begin position="3083"/>
        <end position="3184"/>
    </location>
</feature>
<keyword evidence="2 4" id="KW-1133">Transmembrane helix</keyword>
<comment type="caution">
    <text evidence="8">The sequence shown here is derived from an EMBL/GenBank/DDBJ whole genome shotgun (WGS) entry which is preliminary data.</text>
</comment>
<dbReference type="FunFam" id="2.60.40.60:FF:000104">
    <property type="entry name" value="cadherin-23 isoform X1"/>
    <property type="match status" value="1"/>
</dbReference>
<feature type="transmembrane region" description="Helical" evidence="4">
    <location>
        <begin position="7036"/>
        <end position="7058"/>
    </location>
</feature>
<keyword evidence="5" id="KW-0732">Signal</keyword>
<feature type="domain" description="Cadherin" evidence="7">
    <location>
        <begin position="3974"/>
        <end position="4081"/>
    </location>
</feature>
<feature type="domain" description="Cadherin" evidence="7">
    <location>
        <begin position="684"/>
        <end position="746"/>
    </location>
</feature>
<dbReference type="InterPro" id="IPR014756">
    <property type="entry name" value="Ig_E-set"/>
</dbReference>
<feature type="domain" description="Cadherin" evidence="7">
    <location>
        <begin position="3212"/>
        <end position="3306"/>
    </location>
</feature>
<evidence type="ECO:0000256" key="2">
    <source>
        <dbReference type="ARBA" id="ARBA00022989"/>
    </source>
</evidence>
<gene>
    <name evidence="8" type="ORF">PC113_g5016</name>
</gene>
<dbReference type="PANTHER" id="PTHR24026">
    <property type="entry name" value="FAT ATYPICAL CADHERIN-RELATED"/>
    <property type="match status" value="1"/>
</dbReference>
<feature type="compositionally biased region" description="Basic and acidic residues" evidence="3">
    <location>
        <begin position="7430"/>
        <end position="7439"/>
    </location>
</feature>
<dbReference type="InterPro" id="IPR002909">
    <property type="entry name" value="IPT_dom"/>
</dbReference>
<dbReference type="CDD" id="cd00603">
    <property type="entry name" value="IPT_PCSR"/>
    <property type="match status" value="1"/>
</dbReference>
<feature type="domain" description="Cadherin" evidence="7">
    <location>
        <begin position="1683"/>
        <end position="1790"/>
    </location>
</feature>
<dbReference type="SMART" id="SM00429">
    <property type="entry name" value="IPT"/>
    <property type="match status" value="3"/>
</dbReference>
<organism evidence="8 9">
    <name type="scientific">Phytophthora cactorum</name>
    <dbReference type="NCBI Taxonomy" id="29920"/>
    <lineage>
        <taxon>Eukaryota</taxon>
        <taxon>Sar</taxon>
        <taxon>Stramenopiles</taxon>
        <taxon>Oomycota</taxon>
        <taxon>Peronosporomycetes</taxon>
        <taxon>Peronosporales</taxon>
        <taxon>Peronosporaceae</taxon>
        <taxon>Phytophthora</taxon>
    </lineage>
</organism>
<feature type="chain" id="PRO_5035898689" description="Staphylococcus aureus surface protein A" evidence="5">
    <location>
        <begin position="22"/>
        <end position="7461"/>
    </location>
</feature>
<evidence type="ECO:0000256" key="3">
    <source>
        <dbReference type="SAM" id="MobiDB-lite"/>
    </source>
</evidence>
<feature type="domain" description="Cadherin" evidence="7">
    <location>
        <begin position="4086"/>
        <end position="4178"/>
    </location>
</feature>
<dbReference type="SUPFAM" id="SSF49313">
    <property type="entry name" value="Cadherin-like"/>
    <property type="match status" value="39"/>
</dbReference>
<feature type="domain" description="Cadherin" evidence="7">
    <location>
        <begin position="4937"/>
        <end position="5048"/>
    </location>
</feature>
<feature type="domain" description="Cadherin" evidence="7">
    <location>
        <begin position="4179"/>
        <end position="4286"/>
    </location>
</feature>
<evidence type="ECO:0008006" key="10">
    <source>
        <dbReference type="Google" id="ProtNLM"/>
    </source>
</evidence>
<evidence type="ECO:0000256" key="1">
    <source>
        <dbReference type="ARBA" id="ARBA00022692"/>
    </source>
</evidence>
<evidence type="ECO:0000259" key="6">
    <source>
        <dbReference type="PROSITE" id="PS50022"/>
    </source>
</evidence>
<reference evidence="8" key="1">
    <citation type="submission" date="2018-10" db="EMBL/GenBank/DDBJ databases">
        <title>Effector identification in a new, highly contiguous assembly of the strawberry crown rot pathogen Phytophthora cactorum.</title>
        <authorList>
            <person name="Armitage A.D."/>
            <person name="Nellist C.F."/>
            <person name="Bates H."/>
            <person name="Vickerstaff R.J."/>
            <person name="Harrison R.J."/>
        </authorList>
    </citation>
    <scope>NUCLEOTIDE SEQUENCE</scope>
    <source>
        <strain evidence="8">15-7</strain>
    </source>
</reference>
<dbReference type="InterPro" id="IPR013783">
    <property type="entry name" value="Ig-like_fold"/>
</dbReference>
<dbReference type="PANTHER" id="PTHR24026:SF126">
    <property type="entry name" value="PROTOCADHERIN FAT 4"/>
    <property type="match status" value="1"/>
</dbReference>
<feature type="transmembrane region" description="Helical" evidence="4">
    <location>
        <begin position="7289"/>
        <end position="7316"/>
    </location>
</feature>
<feature type="domain" description="Cadherin" evidence="7">
    <location>
        <begin position="2968"/>
        <end position="3083"/>
    </location>
</feature>
<proteinExistence type="predicted"/>
<feature type="domain" description="Cadherin" evidence="7">
    <location>
        <begin position="1581"/>
        <end position="1684"/>
    </location>
</feature>
<feature type="domain" description="Cadherin" evidence="7">
    <location>
        <begin position="4393"/>
        <end position="4496"/>
    </location>
</feature>
<feature type="domain" description="Cadherin" evidence="7">
    <location>
        <begin position="2322"/>
        <end position="2433"/>
    </location>
</feature>
<keyword evidence="4" id="KW-0472">Membrane</keyword>
<dbReference type="EMBL" id="RCMG01000092">
    <property type="protein sequence ID" value="KAG2863943.1"/>
    <property type="molecule type" value="Genomic_DNA"/>
</dbReference>
<dbReference type="CDD" id="cd11304">
    <property type="entry name" value="Cadherin_repeat"/>
    <property type="match status" value="38"/>
</dbReference>
<feature type="domain" description="Cadherin" evidence="7">
    <location>
        <begin position="2854"/>
        <end position="2962"/>
    </location>
</feature>
<feature type="transmembrane region" description="Helical" evidence="4">
    <location>
        <begin position="6974"/>
        <end position="6993"/>
    </location>
</feature>
<feature type="domain" description="Cadherin" evidence="7">
    <location>
        <begin position="4830"/>
        <end position="4936"/>
    </location>
</feature>
<dbReference type="SUPFAM" id="SSF81296">
    <property type="entry name" value="E set domains"/>
    <property type="match status" value="2"/>
</dbReference>
<dbReference type="SMART" id="SM00112">
    <property type="entry name" value="CA"/>
    <property type="match status" value="40"/>
</dbReference>
<feature type="domain" description="Cadherin" evidence="7">
    <location>
        <begin position="2773"/>
        <end position="2854"/>
    </location>
</feature>
<feature type="transmembrane region" description="Helical" evidence="4">
    <location>
        <begin position="7104"/>
        <end position="7124"/>
    </location>
</feature>
<dbReference type="Gene3D" id="2.60.40.60">
    <property type="entry name" value="Cadherins"/>
    <property type="match status" value="38"/>
</dbReference>
<dbReference type="Proteomes" id="UP000735874">
    <property type="component" value="Unassembled WGS sequence"/>
</dbReference>
<evidence type="ECO:0000313" key="8">
    <source>
        <dbReference type="EMBL" id="KAG2863943.1"/>
    </source>
</evidence>
<feature type="domain" description="Cadherin" evidence="7">
    <location>
        <begin position="3762"/>
        <end position="3841"/>
    </location>
</feature>
<feature type="transmembrane region" description="Helical" evidence="4">
    <location>
        <begin position="6880"/>
        <end position="6901"/>
    </location>
</feature>
<name>A0A8T0ZNS8_9STRA</name>
<dbReference type="SUPFAM" id="SSF49785">
    <property type="entry name" value="Galactose-binding domain-like"/>
    <property type="match status" value="1"/>
</dbReference>
<dbReference type="InterPro" id="IPR002126">
    <property type="entry name" value="Cadherin-like_dom"/>
</dbReference>
<evidence type="ECO:0000256" key="5">
    <source>
        <dbReference type="SAM" id="SignalP"/>
    </source>
</evidence>
<evidence type="ECO:0000259" key="7">
    <source>
        <dbReference type="PROSITE" id="PS50268"/>
    </source>
</evidence>
<feature type="domain" description="Cadherin" evidence="7">
    <location>
        <begin position="4503"/>
        <end position="4596"/>
    </location>
</feature>
<evidence type="ECO:0000256" key="4">
    <source>
        <dbReference type="SAM" id="Phobius"/>
    </source>
</evidence>
<feature type="compositionally biased region" description="Basic residues" evidence="3">
    <location>
        <begin position="7414"/>
        <end position="7423"/>
    </location>
</feature>
<dbReference type="VEuPathDB" id="FungiDB:PC110_g8396"/>
<accession>A0A8T0ZNS8</accession>
<feature type="domain" description="Cadherin" evidence="7">
    <location>
        <begin position="3417"/>
        <end position="3526"/>
    </location>
</feature>
<dbReference type="InterPro" id="IPR008979">
    <property type="entry name" value="Galactose-bd-like_sf"/>
</dbReference>
<evidence type="ECO:0000313" key="9">
    <source>
        <dbReference type="Proteomes" id="UP000735874"/>
    </source>
</evidence>
<feature type="region of interest" description="Disordered" evidence="3">
    <location>
        <begin position="7383"/>
        <end position="7461"/>
    </location>
</feature>